<protein>
    <submittedName>
        <fullName evidence="1">Uncharacterized protein</fullName>
    </submittedName>
</protein>
<gene>
    <name evidence="1" type="ORF">ARMOST_12550</name>
</gene>
<sequence length="123" mass="13680">MGGREEWGGISFEDVSMVLESLLSTSTTVKTTMTFIPTKVQRIVVDGSLNTFLTITDQYASRTRNTSQDLQYRNLVARHAEGLNSSSSQNPLDDRCDRVNSYPRGILGCTTLKHELDSIFSSI</sequence>
<dbReference type="EMBL" id="FUEG01000010">
    <property type="protein sequence ID" value="SJL09174.1"/>
    <property type="molecule type" value="Genomic_DNA"/>
</dbReference>
<evidence type="ECO:0000313" key="1">
    <source>
        <dbReference type="EMBL" id="SJL09174.1"/>
    </source>
</evidence>
<keyword evidence="2" id="KW-1185">Reference proteome</keyword>
<accession>A0A284RKA0</accession>
<reference evidence="2" key="1">
    <citation type="journal article" date="2017" name="Nat. Ecol. Evol.">
        <title>Genome expansion and lineage-specific genetic innovations in the forest pathogenic fungi Armillaria.</title>
        <authorList>
            <person name="Sipos G."/>
            <person name="Prasanna A.N."/>
            <person name="Walter M.C."/>
            <person name="O'Connor E."/>
            <person name="Balint B."/>
            <person name="Krizsan K."/>
            <person name="Kiss B."/>
            <person name="Hess J."/>
            <person name="Varga T."/>
            <person name="Slot J."/>
            <person name="Riley R."/>
            <person name="Boka B."/>
            <person name="Rigling D."/>
            <person name="Barry K."/>
            <person name="Lee J."/>
            <person name="Mihaltcheva S."/>
            <person name="LaButti K."/>
            <person name="Lipzen A."/>
            <person name="Waldron R."/>
            <person name="Moloney N.M."/>
            <person name="Sperisen C."/>
            <person name="Kredics L."/>
            <person name="Vagvoelgyi C."/>
            <person name="Patrignani A."/>
            <person name="Fitzpatrick D."/>
            <person name="Nagy I."/>
            <person name="Doyle S."/>
            <person name="Anderson J.B."/>
            <person name="Grigoriev I.V."/>
            <person name="Gueldener U."/>
            <person name="Muensterkoetter M."/>
            <person name="Nagy L.G."/>
        </authorList>
    </citation>
    <scope>NUCLEOTIDE SEQUENCE [LARGE SCALE GENOMIC DNA]</scope>
    <source>
        <strain evidence="2">C18/9</strain>
    </source>
</reference>
<dbReference type="AlphaFoldDB" id="A0A284RKA0"/>
<proteinExistence type="predicted"/>
<evidence type="ECO:0000313" key="2">
    <source>
        <dbReference type="Proteomes" id="UP000219338"/>
    </source>
</evidence>
<dbReference type="Proteomes" id="UP000219338">
    <property type="component" value="Unassembled WGS sequence"/>
</dbReference>
<organism evidence="1 2">
    <name type="scientific">Armillaria ostoyae</name>
    <name type="common">Armillaria root rot fungus</name>
    <dbReference type="NCBI Taxonomy" id="47428"/>
    <lineage>
        <taxon>Eukaryota</taxon>
        <taxon>Fungi</taxon>
        <taxon>Dikarya</taxon>
        <taxon>Basidiomycota</taxon>
        <taxon>Agaricomycotina</taxon>
        <taxon>Agaricomycetes</taxon>
        <taxon>Agaricomycetidae</taxon>
        <taxon>Agaricales</taxon>
        <taxon>Marasmiineae</taxon>
        <taxon>Physalacriaceae</taxon>
        <taxon>Armillaria</taxon>
    </lineage>
</organism>
<name>A0A284RKA0_ARMOS</name>